<dbReference type="Proteomes" id="UP000069940">
    <property type="component" value="Unassembled WGS sequence"/>
</dbReference>
<reference evidence="3" key="2">
    <citation type="submission" date="2025-05" db="UniProtKB">
        <authorList>
            <consortium name="EnsemblMetazoa"/>
        </authorList>
    </citation>
    <scope>IDENTIFICATION</scope>
    <source>
        <strain evidence="3">Foshan</strain>
    </source>
</reference>
<evidence type="ECO:0000259" key="2">
    <source>
        <dbReference type="PROSITE" id="PS50240"/>
    </source>
</evidence>
<reference evidence="4" key="1">
    <citation type="journal article" date="2015" name="Proc. Natl. Acad. Sci. U.S.A.">
        <title>Genome sequence of the Asian Tiger mosquito, Aedes albopictus, reveals insights into its biology, genetics, and evolution.</title>
        <authorList>
            <person name="Chen X.G."/>
            <person name="Jiang X."/>
            <person name="Gu J."/>
            <person name="Xu M."/>
            <person name="Wu Y."/>
            <person name="Deng Y."/>
            <person name="Zhang C."/>
            <person name="Bonizzoni M."/>
            <person name="Dermauw W."/>
            <person name="Vontas J."/>
            <person name="Armbruster P."/>
            <person name="Huang X."/>
            <person name="Yang Y."/>
            <person name="Zhang H."/>
            <person name="He W."/>
            <person name="Peng H."/>
            <person name="Liu Y."/>
            <person name="Wu K."/>
            <person name="Chen J."/>
            <person name="Lirakis M."/>
            <person name="Topalis P."/>
            <person name="Van Leeuwen T."/>
            <person name="Hall A.B."/>
            <person name="Jiang X."/>
            <person name="Thorpe C."/>
            <person name="Mueller R.L."/>
            <person name="Sun C."/>
            <person name="Waterhouse R.M."/>
            <person name="Yan G."/>
            <person name="Tu Z.J."/>
            <person name="Fang X."/>
            <person name="James A.A."/>
        </authorList>
    </citation>
    <scope>NUCLEOTIDE SEQUENCE [LARGE SCALE GENOMIC DNA]</scope>
    <source>
        <strain evidence="4">Foshan</strain>
    </source>
</reference>
<dbReference type="PANTHER" id="PTHR24260">
    <property type="match status" value="1"/>
</dbReference>
<dbReference type="InterPro" id="IPR009003">
    <property type="entry name" value="Peptidase_S1_PA"/>
</dbReference>
<dbReference type="PROSITE" id="PS50240">
    <property type="entry name" value="TRYPSIN_DOM"/>
    <property type="match status" value="1"/>
</dbReference>
<comment type="similarity">
    <text evidence="1">Belongs to the peptidase S1 family. CLIP subfamily.</text>
</comment>
<evidence type="ECO:0000313" key="4">
    <source>
        <dbReference type="Proteomes" id="UP000069940"/>
    </source>
</evidence>
<dbReference type="SUPFAM" id="SSF50494">
    <property type="entry name" value="Trypsin-like serine proteases"/>
    <property type="match status" value="1"/>
</dbReference>
<dbReference type="EnsemblMetazoa" id="AALFPA23_000395.R270">
    <property type="protein sequence ID" value="AALFPA23_000395.P270"/>
    <property type="gene ID" value="AALFPA23_000395"/>
</dbReference>
<proteinExistence type="inferred from homology"/>
<dbReference type="SMART" id="SM00020">
    <property type="entry name" value="Tryp_SPc"/>
    <property type="match status" value="1"/>
</dbReference>
<sequence length="310" mass="33786">MIAHICLDNGLTCLGNFDDTQHHAVIKDYTILGDLASSDLDRGEIQVFFIRMKNLALVVALLCVLGTQAAPDRSQRVINGQVSTNQPYNVYILYLNQNNAGFYGGGSIISTRHVLTAAQIILGFVRWDIGMGSNVFAQLSMVTSYQATSHPLFNSANKANDIGIITLPVTLTFTASIAPVRLPALNSQEINLLPLDNEQGTVVGYGYTSSISTTRSDYLMVSYQRVTVSNRCQQFYQITLPQHFCAENTIDYSNICNGDLGAGLVTDVRGTPTVTGIASLITQSCSNVSPSGYTRVQYYKQWITSVTGIQ</sequence>
<evidence type="ECO:0000313" key="3">
    <source>
        <dbReference type="EnsemblMetazoa" id="AALFPA23_000395.P270"/>
    </source>
</evidence>
<dbReference type="InterPro" id="IPR001254">
    <property type="entry name" value="Trypsin_dom"/>
</dbReference>
<evidence type="ECO:0000256" key="1">
    <source>
        <dbReference type="ARBA" id="ARBA00024195"/>
    </source>
</evidence>
<name>A0ABM1XK66_AEDAL</name>
<organism evidence="3 4">
    <name type="scientific">Aedes albopictus</name>
    <name type="common">Asian tiger mosquito</name>
    <name type="synonym">Stegomyia albopicta</name>
    <dbReference type="NCBI Taxonomy" id="7160"/>
    <lineage>
        <taxon>Eukaryota</taxon>
        <taxon>Metazoa</taxon>
        <taxon>Ecdysozoa</taxon>
        <taxon>Arthropoda</taxon>
        <taxon>Hexapoda</taxon>
        <taxon>Insecta</taxon>
        <taxon>Pterygota</taxon>
        <taxon>Neoptera</taxon>
        <taxon>Endopterygota</taxon>
        <taxon>Diptera</taxon>
        <taxon>Nematocera</taxon>
        <taxon>Culicoidea</taxon>
        <taxon>Culicidae</taxon>
        <taxon>Culicinae</taxon>
        <taxon>Aedini</taxon>
        <taxon>Aedes</taxon>
        <taxon>Stegomyia</taxon>
    </lineage>
</organism>
<feature type="domain" description="Peptidase S1" evidence="2">
    <location>
        <begin position="77"/>
        <end position="308"/>
    </location>
</feature>
<dbReference type="InterPro" id="IPR051333">
    <property type="entry name" value="CLIP_Serine_Protease"/>
</dbReference>
<accession>A0ABM1XK66</accession>
<dbReference type="InterPro" id="IPR043504">
    <property type="entry name" value="Peptidase_S1_PA_chymotrypsin"/>
</dbReference>
<dbReference type="PANTHER" id="PTHR24260:SF136">
    <property type="entry name" value="GH08193P-RELATED"/>
    <property type="match status" value="1"/>
</dbReference>
<dbReference type="GeneID" id="115271008"/>
<dbReference type="Pfam" id="PF00089">
    <property type="entry name" value="Trypsin"/>
    <property type="match status" value="1"/>
</dbReference>
<dbReference type="RefSeq" id="XP_029736260.2">
    <property type="nucleotide sequence ID" value="XM_029880400.2"/>
</dbReference>
<keyword evidence="4" id="KW-1185">Reference proteome</keyword>
<dbReference type="Gene3D" id="2.40.10.10">
    <property type="entry name" value="Trypsin-like serine proteases"/>
    <property type="match status" value="1"/>
</dbReference>
<protein>
    <recommendedName>
        <fullName evidence="2">Peptidase S1 domain-containing protein</fullName>
    </recommendedName>
</protein>